<dbReference type="STRING" id="626369.HMPREF0446_00048"/>
<keyword evidence="2" id="KW-1185">Reference proteome</keyword>
<dbReference type="eggNOG" id="ENOG5030SMC">
    <property type="taxonomic scope" value="Bacteria"/>
</dbReference>
<dbReference type="AlphaFoldDB" id="D0BJB3"/>
<reference evidence="1" key="2">
    <citation type="submission" date="2011-10" db="EMBL/GenBank/DDBJ databases">
        <title>The Genome Sequence of Granulicatella elegans ATCC 700633.</title>
        <authorList>
            <consortium name="The Broad Institute Genome Sequencing Platform"/>
            <consortium name="The Broad Institute Genome Sequencing Center for Infectious Disease"/>
            <person name="Earl A."/>
            <person name="Ward D."/>
            <person name="Feldgarden M."/>
            <person name="Gevers D."/>
            <person name="Sibley C.D."/>
            <person name="Field T.R."/>
            <person name="Grinwis M."/>
            <person name="Eshaghurshan C.S."/>
            <person name="Surette M.G."/>
            <person name="Young S.K."/>
            <person name="Zeng Q."/>
            <person name="Gargeya S."/>
            <person name="Fitzgerald M."/>
            <person name="Haas B."/>
            <person name="Abouelleil A."/>
            <person name="Alvarado L."/>
            <person name="Arachchi H.M."/>
            <person name="Berlin A."/>
            <person name="Brown A."/>
            <person name="Chapman S.B."/>
            <person name="Chen Z."/>
            <person name="Dunbar C."/>
            <person name="Freedman E."/>
            <person name="Gearin G."/>
            <person name="Goldberg J."/>
            <person name="Griggs A."/>
            <person name="Gujja S."/>
            <person name="Heiman D."/>
            <person name="Howarth C."/>
            <person name="Larson L."/>
            <person name="Lui A."/>
            <person name="MacDonald P.J.P."/>
            <person name="Montmayeur A."/>
            <person name="Murphy C."/>
            <person name="Neiman D."/>
            <person name="Pearson M."/>
            <person name="Priest M."/>
            <person name="Roberts A."/>
            <person name="Saif S."/>
            <person name="Shea T."/>
            <person name="Shenoy N."/>
            <person name="Sisk P."/>
            <person name="Stolte C."/>
            <person name="Sykes S."/>
            <person name="Wortman J."/>
            <person name="Nusbaum C."/>
            <person name="Birren B."/>
        </authorList>
    </citation>
    <scope>NUCLEOTIDE SEQUENCE [LARGE SCALE GENOMIC DNA]</scope>
    <source>
        <strain evidence="1">ATCC 700633</strain>
    </source>
</reference>
<accession>D0BJB3</accession>
<dbReference type="RefSeq" id="WP_006702321.1">
    <property type="nucleotide sequence ID" value="NZ_KI391971.1"/>
</dbReference>
<name>D0BJB3_9LACT</name>
<gene>
    <name evidence="1" type="ORF">HMPREF0446_00048</name>
</gene>
<organism evidence="1 2">
    <name type="scientific">Granulicatella elegans ATCC 700633</name>
    <dbReference type="NCBI Taxonomy" id="626369"/>
    <lineage>
        <taxon>Bacteria</taxon>
        <taxon>Bacillati</taxon>
        <taxon>Bacillota</taxon>
        <taxon>Bacilli</taxon>
        <taxon>Lactobacillales</taxon>
        <taxon>Carnobacteriaceae</taxon>
        <taxon>Granulicatella</taxon>
    </lineage>
</organism>
<sequence>MKKVMSGLRFVFRNGETWTINRRLIGDLWIKQVTTSFGRINGSEFQEIHPCESLRIEVFPEADHVMSEDINLGGLELGMFERVKKYSDIELMDILYLDSDHPKSDVIVSTDRVYFPYSPVDEDGNDNKYQSSAIGKHGHLYIVIDPAKTVEDIYPEI</sequence>
<dbReference type="EMBL" id="ACRF02000016">
    <property type="protein sequence ID" value="EEW93166.1"/>
    <property type="molecule type" value="Genomic_DNA"/>
</dbReference>
<dbReference type="OrthoDB" id="2301034at2"/>
<dbReference type="Proteomes" id="UP000002939">
    <property type="component" value="Unassembled WGS sequence"/>
</dbReference>
<dbReference type="HOGENOM" id="CLU_1728533_0_0_9"/>
<proteinExistence type="predicted"/>
<comment type="caution">
    <text evidence="1">The sequence shown here is derived from an EMBL/GenBank/DDBJ whole genome shotgun (WGS) entry which is preliminary data.</text>
</comment>
<reference evidence="1" key="1">
    <citation type="submission" date="2009-09" db="EMBL/GenBank/DDBJ databases">
        <authorList>
            <consortium name="The Broad Institute Genome Sequencing Platform"/>
            <person name="Ward D."/>
            <person name="Feldgarden M."/>
            <person name="Earl A."/>
            <person name="Young S.K."/>
            <person name="Zeng Q."/>
            <person name="Koehrsen M."/>
            <person name="Alvarado L."/>
            <person name="Berlin A."/>
            <person name="Bochicchio J."/>
            <person name="Borenstein D."/>
            <person name="Chapman S.B."/>
            <person name="Chen Z."/>
            <person name="Engels R."/>
            <person name="Freedman E."/>
            <person name="Gellesch M."/>
            <person name="Goldberg J."/>
            <person name="Griggs A."/>
            <person name="Gujja S."/>
            <person name="Heilman E."/>
            <person name="Heiman D."/>
            <person name="Hepburn T."/>
            <person name="Howarth C."/>
            <person name="Jen D."/>
            <person name="Larson L."/>
            <person name="Lewis B."/>
            <person name="Mehta T."/>
            <person name="Park D."/>
            <person name="Pearson M."/>
            <person name="Roberts A."/>
            <person name="Saif S."/>
            <person name="Shea T."/>
            <person name="Shenoy N."/>
            <person name="Sisk P."/>
            <person name="Stolte C."/>
            <person name="Sykes S."/>
            <person name="Thomson T."/>
            <person name="Walk T."/>
            <person name="White J."/>
            <person name="Yandava C."/>
            <person name="Sibley C.D."/>
            <person name="Field T.R."/>
            <person name="Grinwis M."/>
            <person name="Eshaghurshan C.S."/>
            <person name="Surette M.G."/>
            <person name="Haas B."/>
            <person name="Nusbaum C."/>
            <person name="Birren B."/>
        </authorList>
    </citation>
    <scope>NUCLEOTIDE SEQUENCE [LARGE SCALE GENOMIC DNA]</scope>
    <source>
        <strain evidence="1">ATCC 700633</strain>
    </source>
</reference>
<evidence type="ECO:0000313" key="1">
    <source>
        <dbReference type="EMBL" id="EEW93166.1"/>
    </source>
</evidence>
<protein>
    <submittedName>
        <fullName evidence="1">Uncharacterized protein</fullName>
    </submittedName>
</protein>
<evidence type="ECO:0000313" key="2">
    <source>
        <dbReference type="Proteomes" id="UP000002939"/>
    </source>
</evidence>